<sequence>MGKIIPSWELSQANEIKRLTTENDELRDENNRLKSEIARLVKSAYATSTPSYMMPTQASSSKSATMTEQKSGSNSDEHEDDRSPFYEDGKLVRVGVVPELPHHQQSTLASVQRQVYSQHSNPWGLRRTREGTTLMELNQQPPREESSPELDGNITIQCSACDHLEAFVAAPGTNGDYIVSHLEENGWHDTPEAQVAIPHRVQSRLLNSALRIAQDALFNAGRIHWPLKQRFHWLGGPREVKFGHGELDGVFGDPVRFPYGREYGHTCEWPSDKVRSAVFAVTALRNAVCHSCRLLLPRVDQLIRSAQRLAVVFGDEARAAKVRALRSELHEEARKAHEEIEGLCAMRALPFPSRQQWALHHQCTFEDVVDAYKYRNDHWVRPSLVPYNKVSTVVKQAAWDWHFTTQRAGFSDWEWLKLLERAKAKVTVNEVPASGRPATLGGIEHAQTSDEADLPEDLTDAEFKAFSAPSSVTEKERREQFLSRQSARDRERMELRGKLIDAEWDYGLILVRTSEWKARFEPVMGRQPEHKDGLDFVSNTVSAQLAKSRGSPDLREWRERCERLMSTLPAKPPGVNDARTSETDQSFEEFERW</sequence>
<evidence type="ECO:0000256" key="2">
    <source>
        <dbReference type="SAM" id="MobiDB-lite"/>
    </source>
</evidence>
<feature type="region of interest" description="Disordered" evidence="2">
    <location>
        <begin position="566"/>
        <end position="593"/>
    </location>
</feature>
<comment type="caution">
    <text evidence="3">The sequence shown here is derived from an EMBL/GenBank/DDBJ whole genome shotgun (WGS) entry which is preliminary data.</text>
</comment>
<keyword evidence="4" id="KW-1185">Reference proteome</keyword>
<protein>
    <submittedName>
        <fullName evidence="3">Uncharacterized protein</fullName>
    </submittedName>
</protein>
<dbReference type="AlphaFoldDB" id="A0AB34KPB2"/>
<dbReference type="RefSeq" id="XP_069228139.1">
    <property type="nucleotide sequence ID" value="XM_069374745.1"/>
</dbReference>
<feature type="region of interest" description="Disordered" evidence="2">
    <location>
        <begin position="51"/>
        <end position="84"/>
    </location>
</feature>
<feature type="coiled-coil region" evidence="1">
    <location>
        <begin position="9"/>
        <end position="43"/>
    </location>
</feature>
<accession>A0AB34KPB2</accession>
<dbReference type="GeneID" id="96007583"/>
<evidence type="ECO:0000313" key="4">
    <source>
        <dbReference type="Proteomes" id="UP000803884"/>
    </source>
</evidence>
<dbReference type="Proteomes" id="UP000803884">
    <property type="component" value="Unassembled WGS sequence"/>
</dbReference>
<keyword evidence="1" id="KW-0175">Coiled coil</keyword>
<evidence type="ECO:0000256" key="1">
    <source>
        <dbReference type="SAM" id="Coils"/>
    </source>
</evidence>
<reference evidence="3 4" key="1">
    <citation type="journal article" date="2020" name="Microbiol. Resour. Announc.">
        <title>Draft Genome Sequence of a Cladosporium Species Isolated from the Mesophotic Ascidian Didemnum maculosum.</title>
        <authorList>
            <person name="Gioti A."/>
            <person name="Siaperas R."/>
            <person name="Nikolaivits E."/>
            <person name="Le Goff G."/>
            <person name="Ouazzani J."/>
            <person name="Kotoulas G."/>
            <person name="Topakas E."/>
        </authorList>
    </citation>
    <scope>NUCLEOTIDE SEQUENCE [LARGE SCALE GENOMIC DNA]</scope>
    <source>
        <strain evidence="3 4">TM138-S3</strain>
    </source>
</reference>
<gene>
    <name evidence="3" type="ORF">WHR41_06140</name>
</gene>
<feature type="compositionally biased region" description="Polar residues" evidence="2">
    <location>
        <begin position="51"/>
        <end position="74"/>
    </location>
</feature>
<dbReference type="EMBL" id="JAAQHG020000022">
    <property type="protein sequence ID" value="KAL1585033.1"/>
    <property type="molecule type" value="Genomic_DNA"/>
</dbReference>
<name>A0AB34KPB2_9PEZI</name>
<proteinExistence type="predicted"/>
<evidence type="ECO:0000313" key="3">
    <source>
        <dbReference type="EMBL" id="KAL1585033.1"/>
    </source>
</evidence>
<organism evidence="3 4">
    <name type="scientific">Cladosporium halotolerans</name>
    <dbReference type="NCBI Taxonomy" id="1052096"/>
    <lineage>
        <taxon>Eukaryota</taxon>
        <taxon>Fungi</taxon>
        <taxon>Dikarya</taxon>
        <taxon>Ascomycota</taxon>
        <taxon>Pezizomycotina</taxon>
        <taxon>Dothideomycetes</taxon>
        <taxon>Dothideomycetidae</taxon>
        <taxon>Cladosporiales</taxon>
        <taxon>Cladosporiaceae</taxon>
        <taxon>Cladosporium</taxon>
    </lineage>
</organism>